<dbReference type="Proteomes" id="UP000270094">
    <property type="component" value="Unassembled WGS sequence"/>
</dbReference>
<proteinExistence type="predicted"/>
<keyword evidence="1" id="KW-0472">Membrane</keyword>
<feature type="transmembrane region" description="Helical" evidence="1">
    <location>
        <begin position="12"/>
        <end position="29"/>
    </location>
</feature>
<sequence length="41" mass="4776">MTIASLKSPEELVLKMILLCIIMLLKYLHQISQLQYACLRI</sequence>
<keyword evidence="1" id="KW-1133">Transmembrane helix</keyword>
<name>A0A3P7I2K2_STRVU</name>
<reference evidence="2 3" key="1">
    <citation type="submission" date="2018-11" db="EMBL/GenBank/DDBJ databases">
        <authorList>
            <consortium name="Pathogen Informatics"/>
        </authorList>
    </citation>
    <scope>NUCLEOTIDE SEQUENCE [LARGE SCALE GENOMIC DNA]</scope>
</reference>
<evidence type="ECO:0000256" key="1">
    <source>
        <dbReference type="SAM" id="Phobius"/>
    </source>
</evidence>
<dbReference type="EMBL" id="UYYB01006168">
    <property type="protein sequence ID" value="VDM67671.1"/>
    <property type="molecule type" value="Genomic_DNA"/>
</dbReference>
<protein>
    <submittedName>
        <fullName evidence="2">Uncharacterized protein</fullName>
    </submittedName>
</protein>
<keyword evidence="3" id="KW-1185">Reference proteome</keyword>
<evidence type="ECO:0000313" key="3">
    <source>
        <dbReference type="Proteomes" id="UP000270094"/>
    </source>
</evidence>
<gene>
    <name evidence="2" type="ORF">SVUK_LOCUS2669</name>
</gene>
<keyword evidence="1" id="KW-0812">Transmembrane</keyword>
<organism evidence="2 3">
    <name type="scientific">Strongylus vulgaris</name>
    <name type="common">Blood worm</name>
    <dbReference type="NCBI Taxonomy" id="40348"/>
    <lineage>
        <taxon>Eukaryota</taxon>
        <taxon>Metazoa</taxon>
        <taxon>Ecdysozoa</taxon>
        <taxon>Nematoda</taxon>
        <taxon>Chromadorea</taxon>
        <taxon>Rhabditida</taxon>
        <taxon>Rhabditina</taxon>
        <taxon>Rhabditomorpha</taxon>
        <taxon>Strongyloidea</taxon>
        <taxon>Strongylidae</taxon>
        <taxon>Strongylus</taxon>
    </lineage>
</organism>
<evidence type="ECO:0000313" key="2">
    <source>
        <dbReference type="EMBL" id="VDM67671.1"/>
    </source>
</evidence>
<accession>A0A3P7I2K2</accession>
<dbReference type="AlphaFoldDB" id="A0A3P7I2K2"/>